<dbReference type="RefSeq" id="WP_034442013.1">
    <property type="nucleotide sequence ID" value="NZ_JMTK01000002.1"/>
</dbReference>
<gene>
    <name evidence="2" type="ORF">DJ66_0313</name>
</gene>
<sequence>MIDFRYLAEKIKNKALGCGYTVDSVVLAEQLEEDERRLRLYKSVFATEAGKEVLMDLMVEGGLLSSPEIDDALKLAHCEGKRTMAVRIASSLGLNFEQIVQMYSIEKE</sequence>
<dbReference type="EMBL" id="JMTK01000002">
    <property type="protein sequence ID" value="KJZ81591.1"/>
    <property type="molecule type" value="Genomic_DNA"/>
</dbReference>
<evidence type="ECO:0000313" key="2">
    <source>
        <dbReference type="EMBL" id="KJZ81591.1"/>
    </source>
</evidence>
<dbReference type="Pfam" id="PF25181">
    <property type="entry name" value="Phage_Bbp19"/>
    <property type="match status" value="1"/>
</dbReference>
<organism evidence="2 3">
    <name type="scientific">Candidatus Liberibacter solanacearum</name>
    <dbReference type="NCBI Taxonomy" id="556287"/>
    <lineage>
        <taxon>Bacteria</taxon>
        <taxon>Pseudomonadati</taxon>
        <taxon>Pseudomonadota</taxon>
        <taxon>Alphaproteobacteria</taxon>
        <taxon>Hyphomicrobiales</taxon>
        <taxon>Rhizobiaceae</taxon>
        <taxon>Liberibacter</taxon>
    </lineage>
</organism>
<dbReference type="InterPro" id="IPR057447">
    <property type="entry name" value="Bbp19-like_phage"/>
</dbReference>
<dbReference type="PATRIC" id="fig|556287.9.peg.328"/>
<accession>A0A095A084</accession>
<feature type="domain" description="Bbp19-like phage" evidence="1">
    <location>
        <begin position="41"/>
        <end position="101"/>
    </location>
</feature>
<name>A0A095A084_9HYPH</name>
<comment type="caution">
    <text evidence="2">The sequence shown here is derived from an EMBL/GenBank/DDBJ whole genome shotgun (WGS) entry which is preliminary data.</text>
</comment>
<dbReference type="AlphaFoldDB" id="A0A095A084"/>
<dbReference type="Proteomes" id="UP000033731">
    <property type="component" value="Unassembled WGS sequence"/>
</dbReference>
<evidence type="ECO:0000259" key="1">
    <source>
        <dbReference type="Pfam" id="PF25181"/>
    </source>
</evidence>
<reference evidence="2 3" key="1">
    <citation type="journal article" date="2015" name="Phytopathology">
        <title>Genomes of Candidatus Liberibacter solanacearum haplotype A from New Zealand and the USA suggest significant genome plasticity in the species.</title>
        <authorList>
            <person name="Thompson S.M."/>
            <person name="Johnson C.P."/>
            <person name="Lu A.Y."/>
            <person name="Frampton R.A."/>
            <person name="Sullivan K.L."/>
            <person name="Fiers M.W."/>
            <person name="Crowhurst R.N."/>
            <person name="Pitman A.R."/>
            <person name="Scott I."/>
            <person name="Gudmestad N.C."/>
            <person name="Smith G.R."/>
        </authorList>
    </citation>
    <scope>NUCLEOTIDE SEQUENCE [LARGE SCALE GENOMIC DNA]</scope>
    <source>
        <strain evidence="2 3">LsoNZ1</strain>
    </source>
</reference>
<evidence type="ECO:0000313" key="3">
    <source>
        <dbReference type="Proteomes" id="UP000033731"/>
    </source>
</evidence>
<protein>
    <recommendedName>
        <fullName evidence="1">Bbp19-like phage domain-containing protein</fullName>
    </recommendedName>
</protein>
<keyword evidence="3" id="KW-1185">Reference proteome</keyword>
<proteinExistence type="predicted"/>